<protein>
    <submittedName>
        <fullName evidence="1">Uncharacterized protein</fullName>
    </submittedName>
</protein>
<comment type="caution">
    <text evidence="1">The sequence shown here is derived from an EMBL/GenBank/DDBJ whole genome shotgun (WGS) entry which is preliminary data.</text>
</comment>
<dbReference type="PROSITE" id="PS51257">
    <property type="entry name" value="PROKAR_LIPOPROTEIN"/>
    <property type="match status" value="1"/>
</dbReference>
<proteinExistence type="predicted"/>
<gene>
    <name evidence="1" type="ORF">BGO89_12580</name>
</gene>
<evidence type="ECO:0000313" key="2">
    <source>
        <dbReference type="Proteomes" id="UP000184233"/>
    </source>
</evidence>
<accession>A0A1M3KXZ1</accession>
<reference evidence="1 2" key="1">
    <citation type="submission" date="2016-09" db="EMBL/GenBank/DDBJ databases">
        <title>Genome-resolved meta-omics ties microbial dynamics to process performance in biotechnology for thiocyanate degradation.</title>
        <authorList>
            <person name="Kantor R.S."/>
            <person name="Huddy R.J."/>
            <person name="Iyer R."/>
            <person name="Thomas B.C."/>
            <person name="Brown C.T."/>
            <person name="Anantharaman K."/>
            <person name="Tringe S."/>
            <person name="Hettich R.L."/>
            <person name="Harrison S.T."/>
            <person name="Banfield J.F."/>
        </authorList>
    </citation>
    <scope>NUCLEOTIDE SEQUENCE [LARGE SCALE GENOMIC DNA]</scope>
    <source>
        <strain evidence="1">59-99</strain>
    </source>
</reference>
<dbReference type="STRING" id="1895771.BGO89_12580"/>
<dbReference type="EMBL" id="MKVH01000024">
    <property type="protein sequence ID" value="OJX57311.1"/>
    <property type="molecule type" value="Genomic_DNA"/>
</dbReference>
<sequence>MSRTHIVVITLIVAASAFLTGCLRTMTTVILKSDGTAIVRDSILLSMKGSTAEDRPDFLSDSVRKAIDSLATASAGTLGPDARLTNLRLVDQGEYQGWIAEYTVANVNTLRIDQSRLAKMLATRVIEEEESGSTAGMTFSYAKDRIVITNVPDLKSDAKDKKKKKQSKEQLDMALGMMESFLGGMRMTVNVQSEPIIKKTNAKYVSGSTITMYDVNMDKLIAAFRKNRNLMNELEGIESMARQSDFEKALRKLPEHTVTIELQPTITIQW</sequence>
<name>A0A1M3KXZ1_9BACT</name>
<dbReference type="Proteomes" id="UP000184233">
    <property type="component" value="Unassembled WGS sequence"/>
</dbReference>
<evidence type="ECO:0000313" key="1">
    <source>
        <dbReference type="EMBL" id="OJX57311.1"/>
    </source>
</evidence>
<dbReference type="AlphaFoldDB" id="A0A1M3KXZ1"/>
<organism evidence="1 2">
    <name type="scientific">Candidatus Kapaibacterium thiocyanatum</name>
    <dbReference type="NCBI Taxonomy" id="1895771"/>
    <lineage>
        <taxon>Bacteria</taxon>
        <taxon>Pseudomonadati</taxon>
        <taxon>Candidatus Kapaibacteriota</taxon>
        <taxon>Candidatus Kapaibacteriia</taxon>
        <taxon>Candidatus Kapaibacteriales</taxon>
        <taxon>Candidatus Kapaibacteriaceae</taxon>
        <taxon>Candidatus Kapaibacterium</taxon>
    </lineage>
</organism>